<organism evidence="2 3">
    <name type="scientific">Polarella glacialis</name>
    <name type="common">Dinoflagellate</name>
    <dbReference type="NCBI Taxonomy" id="89957"/>
    <lineage>
        <taxon>Eukaryota</taxon>
        <taxon>Sar</taxon>
        <taxon>Alveolata</taxon>
        <taxon>Dinophyceae</taxon>
        <taxon>Suessiales</taxon>
        <taxon>Suessiaceae</taxon>
        <taxon>Polarella</taxon>
    </lineage>
</organism>
<evidence type="ECO:0000313" key="3">
    <source>
        <dbReference type="Proteomes" id="UP000626109"/>
    </source>
</evidence>
<name>A0A813LSR0_POLGL</name>
<feature type="non-terminal residue" evidence="2">
    <location>
        <position position="306"/>
    </location>
</feature>
<evidence type="ECO:0000313" key="2">
    <source>
        <dbReference type="EMBL" id="CAE8736673.1"/>
    </source>
</evidence>
<proteinExistence type="predicted"/>
<accession>A0A813LSR0</accession>
<feature type="region of interest" description="Disordered" evidence="1">
    <location>
        <begin position="156"/>
        <end position="202"/>
    </location>
</feature>
<gene>
    <name evidence="2" type="ORF">PGLA2088_LOCUS48416</name>
</gene>
<feature type="compositionally biased region" description="Acidic residues" evidence="1">
    <location>
        <begin position="165"/>
        <end position="181"/>
    </location>
</feature>
<comment type="caution">
    <text evidence="2">The sequence shown here is derived from an EMBL/GenBank/DDBJ whole genome shotgun (WGS) entry which is preliminary data.</text>
</comment>
<dbReference type="Proteomes" id="UP000626109">
    <property type="component" value="Unassembled WGS sequence"/>
</dbReference>
<sequence>MKRPAESELVPEGKGGDGQPQPSFSSCTSFSSSAASGNPFAGISLLGSAPASGSLFAAAASSSASSGFGFGSASAGADAVGFGGAASSAPATKVDAANGQAANPFMGLSLFSTPGATGGLFTAAASTLPQRPSDSAPLGAAASSLGGSVIASVESSQEVAKTAGDEAEASQEPEPEEELAVDEATGGQRRAAQAQSALESAEESSPSEALYLLVKECINLSSAVSPDYDDGTAGVAGVASVSAKDEEDCGWDFGVAVAEAIASALAAFATHLQVQPGEGNMDVLERLSLDLDYFSGHLFGGLRRLE</sequence>
<protein>
    <submittedName>
        <fullName evidence="2">Uncharacterized protein</fullName>
    </submittedName>
</protein>
<feature type="compositionally biased region" description="Low complexity" evidence="1">
    <location>
        <begin position="191"/>
        <end position="202"/>
    </location>
</feature>
<dbReference type="EMBL" id="CAJNNW010036686">
    <property type="protein sequence ID" value="CAE8736673.1"/>
    <property type="molecule type" value="Genomic_DNA"/>
</dbReference>
<feature type="region of interest" description="Disordered" evidence="1">
    <location>
        <begin position="1"/>
        <end position="35"/>
    </location>
</feature>
<evidence type="ECO:0000256" key="1">
    <source>
        <dbReference type="SAM" id="MobiDB-lite"/>
    </source>
</evidence>
<feature type="compositionally biased region" description="Low complexity" evidence="1">
    <location>
        <begin position="23"/>
        <end position="35"/>
    </location>
</feature>
<dbReference type="AlphaFoldDB" id="A0A813LSR0"/>
<reference evidence="2" key="1">
    <citation type="submission" date="2021-02" db="EMBL/GenBank/DDBJ databases">
        <authorList>
            <person name="Dougan E. K."/>
            <person name="Rhodes N."/>
            <person name="Thang M."/>
            <person name="Chan C."/>
        </authorList>
    </citation>
    <scope>NUCLEOTIDE SEQUENCE</scope>
</reference>